<keyword evidence="1" id="KW-0812">Transmembrane</keyword>
<feature type="transmembrane region" description="Helical" evidence="1">
    <location>
        <begin position="127"/>
        <end position="147"/>
    </location>
</feature>
<keyword evidence="1" id="KW-0472">Membrane</keyword>
<dbReference type="PANTHER" id="PTHR23028">
    <property type="entry name" value="ACETYLTRANSFERASE"/>
    <property type="match status" value="1"/>
</dbReference>
<dbReference type="Pfam" id="PF01757">
    <property type="entry name" value="Acyl_transf_3"/>
    <property type="match status" value="1"/>
</dbReference>
<dbReference type="PANTHER" id="PTHR23028:SF53">
    <property type="entry name" value="ACYL_TRANSF_3 DOMAIN-CONTAINING PROTEIN"/>
    <property type="match status" value="1"/>
</dbReference>
<feature type="transmembrane region" description="Helical" evidence="1">
    <location>
        <begin position="40"/>
        <end position="58"/>
    </location>
</feature>
<keyword evidence="4" id="KW-1185">Reference proteome</keyword>
<keyword evidence="3" id="KW-0808">Transferase</keyword>
<dbReference type="GO" id="GO:0016020">
    <property type="term" value="C:membrane"/>
    <property type="evidence" value="ECO:0007669"/>
    <property type="project" value="TreeGrafter"/>
</dbReference>
<dbReference type="STRING" id="515622.bpr_I2425"/>
<dbReference type="eggNOG" id="COG1835">
    <property type="taxonomic scope" value="Bacteria"/>
</dbReference>
<feature type="transmembrane region" description="Helical" evidence="1">
    <location>
        <begin position="296"/>
        <end position="320"/>
    </location>
</feature>
<organism evidence="3 4">
    <name type="scientific">Butyrivibrio proteoclasticus (strain ATCC 51982 / DSM 14932 / B316)</name>
    <name type="common">Clostridium proteoclasticum</name>
    <dbReference type="NCBI Taxonomy" id="515622"/>
    <lineage>
        <taxon>Bacteria</taxon>
        <taxon>Bacillati</taxon>
        <taxon>Bacillota</taxon>
        <taxon>Clostridia</taxon>
        <taxon>Lachnospirales</taxon>
        <taxon>Lachnospiraceae</taxon>
        <taxon>Butyrivibrio</taxon>
    </lineage>
</organism>
<evidence type="ECO:0000259" key="2">
    <source>
        <dbReference type="Pfam" id="PF01757"/>
    </source>
</evidence>
<gene>
    <name evidence="3" type="ordered locus">bpr_I2425</name>
</gene>
<dbReference type="AlphaFoldDB" id="E0RZP2"/>
<proteinExistence type="predicted"/>
<feature type="transmembrane region" description="Helical" evidence="1">
    <location>
        <begin position="245"/>
        <end position="261"/>
    </location>
</feature>
<dbReference type="EMBL" id="CP001810">
    <property type="protein sequence ID" value="ADL35158.1"/>
    <property type="molecule type" value="Genomic_DNA"/>
</dbReference>
<feature type="domain" description="Acyltransferase 3" evidence="2">
    <location>
        <begin position="9"/>
        <end position="317"/>
    </location>
</feature>
<evidence type="ECO:0000313" key="3">
    <source>
        <dbReference type="EMBL" id="ADL35158.1"/>
    </source>
</evidence>
<protein>
    <submittedName>
        <fullName evidence="3">Acyltransferase</fullName>
    </submittedName>
</protein>
<sequence length="334" mass="38289">MQRAKLISYSKGIAILGIMLYHLISCYLARHPIIAKGVSFGGAGVHVFILCSGFGLMYSNIRRPLNFIPFIRKRFLKVYVPYIVVVIIAFLLPNVYSGFNKTMALLSHIFLFKMFIPAYTATFGFQFWYISTIIQFYLFFTVLVMLFQKIGARNFFIMSCLISFSWAVLISLLGLTEVRVWNSFFLQYLWEFALGMVLAAEYAREGKLRLESMSMPKLIMVTLISFVIYSVLSLIGGFLKAFNDPFSLIAFGGICLILYRCNFLPGFVHFTSGISYEIYLLHVLIFKLYFEVFSLPFPLLLTALISVSTTYLLSWLYHLFILKISSAKKAPEKT</sequence>
<dbReference type="InterPro" id="IPR050879">
    <property type="entry name" value="Acyltransferase_3"/>
</dbReference>
<feature type="transmembrane region" description="Helical" evidence="1">
    <location>
        <begin position="154"/>
        <end position="173"/>
    </location>
</feature>
<dbReference type="Proteomes" id="UP000001299">
    <property type="component" value="Chromosome 1"/>
</dbReference>
<name>E0RZP2_BUTPB</name>
<feature type="transmembrane region" description="Helical" evidence="1">
    <location>
        <begin position="6"/>
        <end position="28"/>
    </location>
</feature>
<keyword evidence="3" id="KW-0012">Acyltransferase</keyword>
<feature type="transmembrane region" description="Helical" evidence="1">
    <location>
        <begin position="215"/>
        <end position="239"/>
    </location>
</feature>
<dbReference type="KEGG" id="bpb:bpr_I2425"/>
<dbReference type="GO" id="GO:0016747">
    <property type="term" value="F:acyltransferase activity, transferring groups other than amino-acyl groups"/>
    <property type="evidence" value="ECO:0007669"/>
    <property type="project" value="InterPro"/>
</dbReference>
<dbReference type="HOGENOM" id="CLU_075060_0_0_9"/>
<dbReference type="InterPro" id="IPR002656">
    <property type="entry name" value="Acyl_transf_3_dom"/>
</dbReference>
<keyword evidence="1" id="KW-1133">Transmembrane helix</keyword>
<dbReference type="GO" id="GO:0000271">
    <property type="term" value="P:polysaccharide biosynthetic process"/>
    <property type="evidence" value="ECO:0007669"/>
    <property type="project" value="TreeGrafter"/>
</dbReference>
<feature type="transmembrane region" description="Helical" evidence="1">
    <location>
        <begin position="78"/>
        <end position="96"/>
    </location>
</feature>
<evidence type="ECO:0000256" key="1">
    <source>
        <dbReference type="SAM" id="Phobius"/>
    </source>
</evidence>
<reference evidence="3 4" key="1">
    <citation type="journal article" date="2010" name="PLoS ONE">
        <title>The glycobiome of the rumen bacterium Butyrivibrio proteoclasticus B316(T) highlights adaptation to a polysaccharide-rich environment.</title>
        <authorList>
            <person name="Kelly W.J."/>
            <person name="Leahy S.C."/>
            <person name="Altermann E."/>
            <person name="Yeoman C.J."/>
            <person name="Dunne J.C."/>
            <person name="Kong Z."/>
            <person name="Pacheco D.M."/>
            <person name="Li D."/>
            <person name="Noel S.J."/>
            <person name="Moon C.D."/>
            <person name="Cookson A.L."/>
            <person name="Attwood G.T."/>
        </authorList>
    </citation>
    <scope>NUCLEOTIDE SEQUENCE [LARGE SCALE GENOMIC DNA]</scope>
    <source>
        <strain evidence="4">ATCC 51982 / DSM 14932 / B316</strain>
    </source>
</reference>
<evidence type="ECO:0000313" key="4">
    <source>
        <dbReference type="Proteomes" id="UP000001299"/>
    </source>
</evidence>
<dbReference type="RefSeq" id="WP_013281811.1">
    <property type="nucleotide sequence ID" value="NC_014387.1"/>
</dbReference>
<accession>E0RZP2</accession>